<protein>
    <submittedName>
        <fullName evidence="5">AraC family transcriptional regulator</fullName>
    </submittedName>
</protein>
<organism evidence="5 6">
    <name type="scientific">Nocardia albiluteola</name>
    <dbReference type="NCBI Taxonomy" id="2842303"/>
    <lineage>
        <taxon>Bacteria</taxon>
        <taxon>Bacillati</taxon>
        <taxon>Actinomycetota</taxon>
        <taxon>Actinomycetes</taxon>
        <taxon>Mycobacteriales</taxon>
        <taxon>Nocardiaceae</taxon>
        <taxon>Nocardia</taxon>
    </lineage>
</organism>
<keyword evidence="3" id="KW-0804">Transcription</keyword>
<sequence>MDLLQDYLVRARASGAVFARSVALPPWGLTLPGSIQLSLHTVLRGHAWLWLDDITEAHRLFPGDLAIAVGGRDHHIADEPNPASCVSHEQFWARASISDATDPEASVFLCGAYRLSGDVGRSLIQALPPLLVIRPSAHDQVHDVVSLISRELQQSAPGSQTVLDRLLDVLLVLVLRASYDQSSTAPRWYRAAEDPRLGRALRAMHERPDRGWTVPQLAQLTAMSRATFARNFERALGQTPMQYLTDWRLTLARDYLLAGELTLDQIARKTGYTSPNAFAATFRRHHGLPPGRWREANTAEPR</sequence>
<evidence type="ECO:0000259" key="4">
    <source>
        <dbReference type="PROSITE" id="PS01124"/>
    </source>
</evidence>
<dbReference type="Pfam" id="PF12833">
    <property type="entry name" value="HTH_18"/>
    <property type="match status" value="1"/>
</dbReference>
<dbReference type="Gene3D" id="1.10.10.60">
    <property type="entry name" value="Homeodomain-like"/>
    <property type="match status" value="2"/>
</dbReference>
<dbReference type="PROSITE" id="PS01124">
    <property type="entry name" value="HTH_ARAC_FAMILY_2"/>
    <property type="match status" value="1"/>
</dbReference>
<dbReference type="Proteomes" id="UP000733379">
    <property type="component" value="Unassembled WGS sequence"/>
</dbReference>
<evidence type="ECO:0000256" key="2">
    <source>
        <dbReference type="ARBA" id="ARBA00023125"/>
    </source>
</evidence>
<dbReference type="EMBL" id="JAHKNI010000012">
    <property type="protein sequence ID" value="MBU3065757.1"/>
    <property type="molecule type" value="Genomic_DNA"/>
</dbReference>
<feature type="domain" description="HTH araC/xylS-type" evidence="4">
    <location>
        <begin position="198"/>
        <end position="296"/>
    </location>
</feature>
<name>A0ABS6B605_9NOCA</name>
<dbReference type="InterPro" id="IPR018062">
    <property type="entry name" value="HTH_AraC-typ_CS"/>
</dbReference>
<gene>
    <name evidence="5" type="ORF">KO481_30060</name>
</gene>
<comment type="caution">
    <text evidence="5">The sequence shown here is derived from an EMBL/GenBank/DDBJ whole genome shotgun (WGS) entry which is preliminary data.</text>
</comment>
<keyword evidence="2" id="KW-0238">DNA-binding</keyword>
<evidence type="ECO:0000313" key="6">
    <source>
        <dbReference type="Proteomes" id="UP000733379"/>
    </source>
</evidence>
<evidence type="ECO:0000313" key="5">
    <source>
        <dbReference type="EMBL" id="MBU3065757.1"/>
    </source>
</evidence>
<dbReference type="InterPro" id="IPR018060">
    <property type="entry name" value="HTH_AraC"/>
</dbReference>
<proteinExistence type="predicted"/>
<dbReference type="PANTHER" id="PTHR46796:SF13">
    <property type="entry name" value="HTH-TYPE TRANSCRIPTIONAL ACTIVATOR RHAS"/>
    <property type="match status" value="1"/>
</dbReference>
<evidence type="ECO:0000256" key="3">
    <source>
        <dbReference type="ARBA" id="ARBA00023163"/>
    </source>
</evidence>
<dbReference type="RefSeq" id="WP_215921764.1">
    <property type="nucleotide sequence ID" value="NZ_JAHKNI010000012.1"/>
</dbReference>
<dbReference type="SMART" id="SM00342">
    <property type="entry name" value="HTH_ARAC"/>
    <property type="match status" value="1"/>
</dbReference>
<dbReference type="InterPro" id="IPR050204">
    <property type="entry name" value="AraC_XylS_family_regulators"/>
</dbReference>
<reference evidence="5 6" key="1">
    <citation type="submission" date="2021-06" db="EMBL/GenBank/DDBJ databases">
        <title>Actinomycetes sequencing.</title>
        <authorList>
            <person name="Shan Q."/>
        </authorList>
    </citation>
    <scope>NUCLEOTIDE SEQUENCE [LARGE SCALE GENOMIC DNA]</scope>
    <source>
        <strain evidence="5 6">NEAU-G5</strain>
    </source>
</reference>
<keyword evidence="6" id="KW-1185">Reference proteome</keyword>
<dbReference type="Pfam" id="PF12852">
    <property type="entry name" value="Cupin_6"/>
    <property type="match status" value="1"/>
</dbReference>
<dbReference type="PANTHER" id="PTHR46796">
    <property type="entry name" value="HTH-TYPE TRANSCRIPTIONAL ACTIVATOR RHAS-RELATED"/>
    <property type="match status" value="1"/>
</dbReference>
<dbReference type="InterPro" id="IPR009057">
    <property type="entry name" value="Homeodomain-like_sf"/>
</dbReference>
<dbReference type="InterPro" id="IPR032783">
    <property type="entry name" value="AraC_lig"/>
</dbReference>
<accession>A0ABS6B605</accession>
<keyword evidence="1" id="KW-0805">Transcription regulation</keyword>
<evidence type="ECO:0000256" key="1">
    <source>
        <dbReference type="ARBA" id="ARBA00023015"/>
    </source>
</evidence>
<dbReference type="PROSITE" id="PS00041">
    <property type="entry name" value="HTH_ARAC_FAMILY_1"/>
    <property type="match status" value="1"/>
</dbReference>
<dbReference type="SUPFAM" id="SSF46689">
    <property type="entry name" value="Homeodomain-like"/>
    <property type="match status" value="2"/>
</dbReference>